<protein>
    <recommendedName>
        <fullName evidence="3">Lipoprotein</fullName>
    </recommendedName>
</protein>
<dbReference type="EMBL" id="JBHMEY010000005">
    <property type="protein sequence ID" value="MFB9095303.1"/>
    <property type="molecule type" value="Genomic_DNA"/>
</dbReference>
<comment type="caution">
    <text evidence="1">The sequence shown here is derived from an EMBL/GenBank/DDBJ whole genome shotgun (WGS) entry which is preliminary data.</text>
</comment>
<name>A0ABV5GIT9_9FLAO</name>
<evidence type="ECO:0000313" key="2">
    <source>
        <dbReference type="Proteomes" id="UP001589607"/>
    </source>
</evidence>
<organism evidence="1 2">
    <name type="scientific">Flavobacterium jumunjinense</name>
    <dbReference type="NCBI Taxonomy" id="998845"/>
    <lineage>
        <taxon>Bacteria</taxon>
        <taxon>Pseudomonadati</taxon>
        <taxon>Bacteroidota</taxon>
        <taxon>Flavobacteriia</taxon>
        <taxon>Flavobacteriales</taxon>
        <taxon>Flavobacteriaceae</taxon>
        <taxon>Flavobacterium</taxon>
    </lineage>
</organism>
<proteinExistence type="predicted"/>
<evidence type="ECO:0008006" key="3">
    <source>
        <dbReference type="Google" id="ProtNLM"/>
    </source>
</evidence>
<accession>A0ABV5GIT9</accession>
<dbReference type="Proteomes" id="UP001589607">
    <property type="component" value="Unassembled WGS sequence"/>
</dbReference>
<reference evidence="1 2" key="1">
    <citation type="submission" date="2024-09" db="EMBL/GenBank/DDBJ databases">
        <authorList>
            <person name="Sun Q."/>
            <person name="Mori K."/>
        </authorList>
    </citation>
    <scope>NUCLEOTIDE SEQUENCE [LARGE SCALE GENOMIC DNA]</scope>
    <source>
        <strain evidence="1 2">CECT 7955</strain>
    </source>
</reference>
<sequence>MKKNLFFLIICVLNSCSPTEKIKTENKSCIILAEKTINHLFQKESLSKIKFSSEVFFHINLKKLNSNYYLTKISLNGLKPKTYSYKINCQNFKTFIYNSNNLNTDYDPAFFVPDSRSWLLLLHVKNNEIIYVKKIENFELTDNNDFEL</sequence>
<evidence type="ECO:0000313" key="1">
    <source>
        <dbReference type="EMBL" id="MFB9095303.1"/>
    </source>
</evidence>
<dbReference type="RefSeq" id="WP_236457298.1">
    <property type="nucleotide sequence ID" value="NZ_CBCSGE010000027.1"/>
</dbReference>
<keyword evidence="2" id="KW-1185">Reference proteome</keyword>
<gene>
    <name evidence="1" type="ORF">ACFFVF_02145</name>
</gene>